<feature type="domain" description="Homing endonuclease LAGLIDADG" evidence="1">
    <location>
        <begin position="12"/>
        <end position="71"/>
    </location>
</feature>
<sequence>MEAKEIELSYYAGLFDGEGCIHIARIHTQKRKLTYQLVCRVSMYSLPVLEQLKTYFGGSIYCEKNHPISNKYGMLWSWSIFSKGAEAFLNQIKSYLRIKKPQAELALQFQGNKARTHRNRPKTEAKLAIEEAQYILMRSLKKEFSYA</sequence>
<dbReference type="GO" id="GO:0004519">
    <property type="term" value="F:endonuclease activity"/>
    <property type="evidence" value="ECO:0007669"/>
    <property type="project" value="InterPro"/>
</dbReference>
<reference evidence="2" key="1">
    <citation type="journal article" date="2015" name="Nature">
        <title>Complex archaea that bridge the gap between prokaryotes and eukaryotes.</title>
        <authorList>
            <person name="Spang A."/>
            <person name="Saw J.H."/>
            <person name="Jorgensen S.L."/>
            <person name="Zaremba-Niedzwiedzka K."/>
            <person name="Martijn J."/>
            <person name="Lind A.E."/>
            <person name="van Eijk R."/>
            <person name="Schleper C."/>
            <person name="Guy L."/>
            <person name="Ettema T.J."/>
        </authorList>
    </citation>
    <scope>NUCLEOTIDE SEQUENCE</scope>
</reference>
<accession>A0A0F9JED2</accession>
<dbReference type="SUPFAM" id="SSF55608">
    <property type="entry name" value="Homing endonucleases"/>
    <property type="match status" value="1"/>
</dbReference>
<dbReference type="InterPro" id="IPR027434">
    <property type="entry name" value="Homing_endonucl"/>
</dbReference>
<dbReference type="Gene3D" id="3.10.28.10">
    <property type="entry name" value="Homing endonucleases"/>
    <property type="match status" value="1"/>
</dbReference>
<organism evidence="2">
    <name type="scientific">marine sediment metagenome</name>
    <dbReference type="NCBI Taxonomy" id="412755"/>
    <lineage>
        <taxon>unclassified sequences</taxon>
        <taxon>metagenomes</taxon>
        <taxon>ecological metagenomes</taxon>
    </lineage>
</organism>
<evidence type="ECO:0000259" key="1">
    <source>
        <dbReference type="Pfam" id="PF00961"/>
    </source>
</evidence>
<gene>
    <name evidence="2" type="ORF">LCGC14_1766470</name>
</gene>
<protein>
    <recommendedName>
        <fullName evidence="1">Homing endonuclease LAGLIDADG domain-containing protein</fullName>
    </recommendedName>
</protein>
<dbReference type="Pfam" id="PF00961">
    <property type="entry name" value="LAGLIDADG_1"/>
    <property type="match status" value="1"/>
</dbReference>
<comment type="caution">
    <text evidence="2">The sequence shown here is derived from an EMBL/GenBank/DDBJ whole genome shotgun (WGS) entry which is preliminary data.</text>
</comment>
<name>A0A0F9JED2_9ZZZZ</name>
<proteinExistence type="predicted"/>
<dbReference type="EMBL" id="LAZR01016505">
    <property type="protein sequence ID" value="KKM04221.1"/>
    <property type="molecule type" value="Genomic_DNA"/>
</dbReference>
<dbReference type="AlphaFoldDB" id="A0A0F9JED2"/>
<evidence type="ECO:0000313" key="2">
    <source>
        <dbReference type="EMBL" id="KKM04221.1"/>
    </source>
</evidence>
<dbReference type="InterPro" id="IPR004860">
    <property type="entry name" value="LAGLIDADG_dom"/>
</dbReference>